<protein>
    <submittedName>
        <fullName evidence="2">Sulfotransferase family protein</fullName>
        <ecNumber evidence="2">2.8.2.-</ecNumber>
    </submittedName>
</protein>
<keyword evidence="1 2" id="KW-0808">Transferase</keyword>
<comment type="caution">
    <text evidence="2">The sequence shown here is derived from an EMBL/GenBank/DDBJ whole genome shotgun (WGS) entry which is preliminary data.</text>
</comment>
<dbReference type="InterPro" id="IPR037359">
    <property type="entry name" value="NST/OST"/>
</dbReference>
<dbReference type="RefSeq" id="WP_189570750.1">
    <property type="nucleotide sequence ID" value="NZ_BMXU01000001.1"/>
</dbReference>
<dbReference type="SUPFAM" id="SSF52540">
    <property type="entry name" value="P-loop containing nucleoside triphosphate hydrolases"/>
    <property type="match status" value="1"/>
</dbReference>
<evidence type="ECO:0000313" key="3">
    <source>
        <dbReference type="Proteomes" id="UP001595607"/>
    </source>
</evidence>
<proteinExistence type="predicted"/>
<dbReference type="Gene3D" id="3.40.50.300">
    <property type="entry name" value="P-loop containing nucleotide triphosphate hydrolases"/>
    <property type="match status" value="1"/>
</dbReference>
<dbReference type="InterPro" id="IPR027417">
    <property type="entry name" value="P-loop_NTPase"/>
</dbReference>
<dbReference type="EMBL" id="JBHRVA010000002">
    <property type="protein sequence ID" value="MFC3302468.1"/>
    <property type="molecule type" value="Genomic_DNA"/>
</dbReference>
<reference evidence="3" key="1">
    <citation type="journal article" date="2019" name="Int. J. Syst. Evol. Microbiol.">
        <title>The Global Catalogue of Microorganisms (GCM) 10K type strain sequencing project: providing services to taxonomists for standard genome sequencing and annotation.</title>
        <authorList>
            <consortium name="The Broad Institute Genomics Platform"/>
            <consortium name="The Broad Institute Genome Sequencing Center for Infectious Disease"/>
            <person name="Wu L."/>
            <person name="Ma J."/>
        </authorList>
    </citation>
    <scope>NUCLEOTIDE SEQUENCE [LARGE SCALE GENOMIC DNA]</scope>
    <source>
        <strain evidence="3">KCTC 22245</strain>
    </source>
</reference>
<organism evidence="2 3">
    <name type="scientific">Parvularcula lutaonensis</name>
    <dbReference type="NCBI Taxonomy" id="491923"/>
    <lineage>
        <taxon>Bacteria</taxon>
        <taxon>Pseudomonadati</taxon>
        <taxon>Pseudomonadota</taxon>
        <taxon>Alphaproteobacteria</taxon>
        <taxon>Parvularculales</taxon>
        <taxon>Parvularculaceae</taxon>
        <taxon>Parvularcula</taxon>
    </lineage>
</organism>
<accession>A0ABV7MBR9</accession>
<dbReference type="PANTHER" id="PTHR10605">
    <property type="entry name" value="HEPARAN SULFATE SULFOTRANSFERASE"/>
    <property type="match status" value="1"/>
</dbReference>
<dbReference type="Proteomes" id="UP001595607">
    <property type="component" value="Unassembled WGS sequence"/>
</dbReference>
<evidence type="ECO:0000256" key="1">
    <source>
        <dbReference type="ARBA" id="ARBA00022679"/>
    </source>
</evidence>
<dbReference type="GO" id="GO:0016740">
    <property type="term" value="F:transferase activity"/>
    <property type="evidence" value="ECO:0007669"/>
    <property type="project" value="UniProtKB-KW"/>
</dbReference>
<name>A0ABV7MBR9_9PROT</name>
<dbReference type="Pfam" id="PF13469">
    <property type="entry name" value="Sulfotransfer_3"/>
    <property type="match status" value="1"/>
</dbReference>
<keyword evidence="3" id="KW-1185">Reference proteome</keyword>
<sequence length="298" mass="33453">MRPSFIVIGGTKCGTTSLYSSLADHPGIFLAPKELRFFTIEHRWRRGEGWYRSQFAAAPRTAVSGEFSNAYTRDPVYACPASRIARMLPEVRLVYLVRDPFERLASHYRHRFVTGAEWRNPSRAIGADDGYVAASLYGHQLNLFRQHFPEEQIKVIDSARLFSEPTATLAEICSFVGADTDHPLELRRENASAERHVVPPMLRSLARFPALRPVLKKTPAAMRAIGLQGVTHTADNRKASLPDEMRRRLERRFAEDFHLLRSLAGNVSLSWSFGQDGYRGGAAGGRSPMPSQEGRIDA</sequence>
<evidence type="ECO:0000313" key="2">
    <source>
        <dbReference type="EMBL" id="MFC3302468.1"/>
    </source>
</evidence>
<dbReference type="PANTHER" id="PTHR10605:SF56">
    <property type="entry name" value="BIFUNCTIONAL HEPARAN SULFATE N-DEACETYLASE_N-SULFOTRANSFERASE"/>
    <property type="match status" value="1"/>
</dbReference>
<gene>
    <name evidence="2" type="ORF">ACFONP_06955</name>
</gene>
<dbReference type="EC" id="2.8.2.-" evidence="2"/>